<dbReference type="RefSeq" id="XP_014671721.1">
    <property type="nucleotide sequence ID" value="XM_014816235.1"/>
</dbReference>
<proteinExistence type="predicted"/>
<reference evidence="3" key="1">
    <citation type="submission" date="2025-08" db="UniProtKB">
        <authorList>
            <consortium name="RefSeq"/>
        </authorList>
    </citation>
    <scope>IDENTIFICATION</scope>
</reference>
<dbReference type="GeneID" id="106812376"/>
<evidence type="ECO:0000256" key="1">
    <source>
        <dbReference type="SAM" id="MobiDB-lite"/>
    </source>
</evidence>
<feature type="compositionally biased region" description="Low complexity" evidence="1">
    <location>
        <begin position="266"/>
        <end position="276"/>
    </location>
</feature>
<gene>
    <name evidence="3" type="primary">LOC106812376</name>
</gene>
<evidence type="ECO:0000313" key="3">
    <source>
        <dbReference type="RefSeq" id="XP_014671721.1"/>
    </source>
</evidence>
<organism evidence="2 3">
    <name type="scientific">Priapulus caudatus</name>
    <name type="common">Priapulid worm</name>
    <dbReference type="NCBI Taxonomy" id="37621"/>
    <lineage>
        <taxon>Eukaryota</taxon>
        <taxon>Metazoa</taxon>
        <taxon>Ecdysozoa</taxon>
        <taxon>Scalidophora</taxon>
        <taxon>Priapulida</taxon>
        <taxon>Priapulimorpha</taxon>
        <taxon>Priapulimorphida</taxon>
        <taxon>Priapulidae</taxon>
        <taxon>Priapulus</taxon>
    </lineage>
</organism>
<dbReference type="Proteomes" id="UP000695022">
    <property type="component" value="Unplaced"/>
</dbReference>
<feature type="compositionally biased region" description="Low complexity" evidence="1">
    <location>
        <begin position="212"/>
        <end position="258"/>
    </location>
</feature>
<feature type="compositionally biased region" description="Polar residues" evidence="1">
    <location>
        <begin position="37"/>
        <end position="56"/>
    </location>
</feature>
<feature type="region of interest" description="Disordered" evidence="1">
    <location>
        <begin position="186"/>
        <end position="322"/>
    </location>
</feature>
<evidence type="ECO:0000313" key="2">
    <source>
        <dbReference type="Proteomes" id="UP000695022"/>
    </source>
</evidence>
<dbReference type="CDD" id="cd22249">
    <property type="entry name" value="UDM1_RNF168_RNF169-like"/>
    <property type="match status" value="1"/>
</dbReference>
<keyword evidence="2" id="KW-1185">Reference proteome</keyword>
<accession>A0ABM1EHQ0</accession>
<sequence>MFGHNDRTSDNALLARVMYAVFPYKCARNQLDLPPVSNENQQLGTKSNTGKQTDQPSALGFAPRRNTTQPLIAALSGGGAKGYTGLDPTSPSAQLRKVQEELRIQRELEERQSVELIRQLHDEDRAMRAEHDLRMKKDRLVASQETCSSTVNDALKLRSMSAGQKHTSSCSEMTTRVASAPVRCNAEFQAPPGPGKENKRQHASSRSKSRETSSNPSSTFLLPSNPSSSLSSLSGSSGGSMAMESGGGFASQASSSGGVVDAATTSSGGSSSSSSSKGKHHRSHSVESNDSISEELRHFKPIHAMPRTPPRRMTSVETDERSDLVRTIDRSLESFIDAVTGYPSSV</sequence>
<feature type="region of interest" description="Disordered" evidence="1">
    <location>
        <begin position="33"/>
        <end position="65"/>
    </location>
</feature>
<name>A0ABM1EHQ0_PRICU</name>
<protein>
    <submittedName>
        <fullName evidence="3">E3 ubiquitin-protein ligase RNF169-like</fullName>
    </submittedName>
</protein>